<dbReference type="InterPro" id="IPR016087">
    <property type="entry name" value="Chalcone_isomerase"/>
</dbReference>
<dbReference type="OrthoDB" id="18193at2759"/>
<evidence type="ECO:0000256" key="2">
    <source>
        <dbReference type="SAM" id="MobiDB-lite"/>
    </source>
</evidence>
<evidence type="ECO:0000259" key="3">
    <source>
        <dbReference type="Pfam" id="PF16035"/>
    </source>
</evidence>
<proteinExistence type="predicted"/>
<dbReference type="Gene3D" id="3.50.70.10">
    <property type="match status" value="1"/>
</dbReference>
<evidence type="ECO:0000313" key="5">
    <source>
        <dbReference type="Proteomes" id="UP000007305"/>
    </source>
</evidence>
<feature type="domain" description="Chalcone isomerase" evidence="3">
    <location>
        <begin position="66"/>
        <end position="269"/>
    </location>
</feature>
<evidence type="ECO:0000256" key="1">
    <source>
        <dbReference type="ARBA" id="ARBA00024426"/>
    </source>
</evidence>
<name>A0A804PND3_MAIZE</name>
<reference evidence="5" key="1">
    <citation type="journal article" date="2009" name="Science">
        <title>The B73 maize genome: complexity, diversity, and dynamics.</title>
        <authorList>
            <person name="Schnable P.S."/>
            <person name="Ware D."/>
            <person name="Fulton R.S."/>
            <person name="Stein J.C."/>
            <person name="Wei F."/>
            <person name="Pasternak S."/>
            <person name="Liang C."/>
            <person name="Zhang J."/>
            <person name="Fulton L."/>
            <person name="Graves T.A."/>
            <person name="Minx P."/>
            <person name="Reily A.D."/>
            <person name="Courtney L."/>
            <person name="Kruchowski S.S."/>
            <person name="Tomlinson C."/>
            <person name="Strong C."/>
            <person name="Delehaunty K."/>
            <person name="Fronick C."/>
            <person name="Courtney B."/>
            <person name="Rock S.M."/>
            <person name="Belter E."/>
            <person name="Du F."/>
            <person name="Kim K."/>
            <person name="Abbott R.M."/>
            <person name="Cotton M."/>
            <person name="Levy A."/>
            <person name="Marchetto P."/>
            <person name="Ochoa K."/>
            <person name="Jackson S.M."/>
            <person name="Gillam B."/>
            <person name="Chen W."/>
            <person name="Yan L."/>
            <person name="Higginbotham J."/>
            <person name="Cardenas M."/>
            <person name="Waligorski J."/>
            <person name="Applebaum E."/>
            <person name="Phelps L."/>
            <person name="Falcone J."/>
            <person name="Kanchi K."/>
            <person name="Thane T."/>
            <person name="Scimone A."/>
            <person name="Thane N."/>
            <person name="Henke J."/>
            <person name="Wang T."/>
            <person name="Ruppert J."/>
            <person name="Shah N."/>
            <person name="Rotter K."/>
            <person name="Hodges J."/>
            <person name="Ingenthron E."/>
            <person name="Cordes M."/>
            <person name="Kohlberg S."/>
            <person name="Sgro J."/>
            <person name="Delgado B."/>
            <person name="Mead K."/>
            <person name="Chinwalla A."/>
            <person name="Leonard S."/>
            <person name="Crouse K."/>
            <person name="Collura K."/>
            <person name="Kudrna D."/>
            <person name="Currie J."/>
            <person name="He R."/>
            <person name="Angelova A."/>
            <person name="Rajasekar S."/>
            <person name="Mueller T."/>
            <person name="Lomeli R."/>
            <person name="Scara G."/>
            <person name="Ko A."/>
            <person name="Delaney K."/>
            <person name="Wissotski M."/>
            <person name="Lopez G."/>
            <person name="Campos D."/>
            <person name="Braidotti M."/>
            <person name="Ashley E."/>
            <person name="Golser W."/>
            <person name="Kim H."/>
            <person name="Lee S."/>
            <person name="Lin J."/>
            <person name="Dujmic Z."/>
            <person name="Kim W."/>
            <person name="Talag J."/>
            <person name="Zuccolo A."/>
            <person name="Fan C."/>
            <person name="Sebastian A."/>
            <person name="Kramer M."/>
            <person name="Spiegel L."/>
            <person name="Nascimento L."/>
            <person name="Zutavern T."/>
            <person name="Miller B."/>
            <person name="Ambroise C."/>
            <person name="Muller S."/>
            <person name="Spooner W."/>
            <person name="Narechania A."/>
            <person name="Ren L."/>
            <person name="Wei S."/>
            <person name="Kumari S."/>
            <person name="Faga B."/>
            <person name="Levy M.J."/>
            <person name="McMahan L."/>
            <person name="Van Buren P."/>
            <person name="Vaughn M.W."/>
            <person name="Ying K."/>
            <person name="Yeh C.-T."/>
            <person name="Emrich S.J."/>
            <person name="Jia Y."/>
            <person name="Kalyanaraman A."/>
            <person name="Hsia A.-P."/>
            <person name="Barbazuk W.B."/>
            <person name="Baucom R.S."/>
            <person name="Brutnell T.P."/>
            <person name="Carpita N.C."/>
            <person name="Chaparro C."/>
            <person name="Chia J.-M."/>
            <person name="Deragon J.-M."/>
            <person name="Estill J.C."/>
            <person name="Fu Y."/>
            <person name="Jeddeloh J.A."/>
            <person name="Han Y."/>
            <person name="Lee H."/>
            <person name="Li P."/>
            <person name="Lisch D.R."/>
            <person name="Liu S."/>
            <person name="Liu Z."/>
            <person name="Nagel D.H."/>
            <person name="McCann M.C."/>
            <person name="SanMiguel P."/>
            <person name="Myers A.M."/>
            <person name="Nettleton D."/>
            <person name="Nguyen J."/>
            <person name="Penning B.W."/>
            <person name="Ponnala L."/>
            <person name="Schneider K.L."/>
            <person name="Schwartz D.C."/>
            <person name="Sharma A."/>
            <person name="Soderlund C."/>
            <person name="Springer N.M."/>
            <person name="Sun Q."/>
            <person name="Wang H."/>
            <person name="Waterman M."/>
            <person name="Westerman R."/>
            <person name="Wolfgruber T.K."/>
            <person name="Yang L."/>
            <person name="Yu Y."/>
            <person name="Zhang L."/>
            <person name="Zhou S."/>
            <person name="Zhu Q."/>
            <person name="Bennetzen J.L."/>
            <person name="Dawe R.K."/>
            <person name="Jiang J."/>
            <person name="Jiang N."/>
            <person name="Presting G.G."/>
            <person name="Wessler S.R."/>
            <person name="Aluru S."/>
            <person name="Martienssen R.A."/>
            <person name="Clifton S.W."/>
            <person name="McCombie W.R."/>
            <person name="Wing R.A."/>
            <person name="Wilson R.K."/>
        </authorList>
    </citation>
    <scope>NUCLEOTIDE SEQUENCE [LARGE SCALE GENOMIC DNA]</scope>
    <source>
        <strain evidence="5">cv. B73</strain>
    </source>
</reference>
<sequence length="279" mass="31176">MLAASMALRKDRGNIEPTEQSYSEENRPGCACVAVPRVLLPEDATEPTTGIKFPTVLEDNSNLTTEVLVGMGFRSMRIMRVKNLNLYAFGLYIQPDSVCKKLGPKYAYIPDAELKDHPDFYEDLLRENIDMTVRLVVSYNGLSIGTVRDAFEKSLGFRLQKVFAVYSAIISSFPNHIGLSELFMYTSLNQMNPNTDYGCLKTFGSCFSEDIRIPAGTKIDFRQTSDGQLITEIDGKQIGTVQSKDLCRAFFDMYIGDPPVSVETKQDIAQNVAGLIRRC</sequence>
<gene>
    <name evidence="4" type="primary">LOC100191654</name>
</gene>
<dbReference type="SUPFAM" id="SSF54626">
    <property type="entry name" value="Chalcone isomerase"/>
    <property type="match status" value="1"/>
</dbReference>
<dbReference type="AlphaFoldDB" id="A0A804PND3"/>
<dbReference type="InterPro" id="IPR036298">
    <property type="entry name" value="Chalcone_isomerase_sf"/>
</dbReference>
<dbReference type="PANTHER" id="PTHR47284:SF3">
    <property type="entry name" value="FATTY-ACID-BINDING PROTEIN 2"/>
    <property type="match status" value="1"/>
</dbReference>
<dbReference type="GO" id="GO:0016872">
    <property type="term" value="F:intramolecular lyase activity"/>
    <property type="evidence" value="ECO:0007669"/>
    <property type="project" value="InterPro"/>
</dbReference>
<dbReference type="InterPro" id="IPR016088">
    <property type="entry name" value="Chalcone_isomerase_3-sand"/>
</dbReference>
<dbReference type="Pfam" id="PF16035">
    <property type="entry name" value="Chalcone_2"/>
    <property type="match status" value="1"/>
</dbReference>
<feature type="region of interest" description="Disordered" evidence="2">
    <location>
        <begin position="1"/>
        <end position="22"/>
    </location>
</feature>
<organism evidence="4 5">
    <name type="scientific">Zea mays</name>
    <name type="common">Maize</name>
    <dbReference type="NCBI Taxonomy" id="4577"/>
    <lineage>
        <taxon>Eukaryota</taxon>
        <taxon>Viridiplantae</taxon>
        <taxon>Streptophyta</taxon>
        <taxon>Embryophyta</taxon>
        <taxon>Tracheophyta</taxon>
        <taxon>Spermatophyta</taxon>
        <taxon>Magnoliopsida</taxon>
        <taxon>Liliopsida</taxon>
        <taxon>Poales</taxon>
        <taxon>Poaceae</taxon>
        <taxon>PACMAD clade</taxon>
        <taxon>Panicoideae</taxon>
        <taxon>Andropogonodae</taxon>
        <taxon>Andropogoneae</taxon>
        <taxon>Tripsacinae</taxon>
        <taxon>Zea</taxon>
    </lineage>
</organism>
<dbReference type="EnsemblPlants" id="Zm00001eb256920_T004">
    <property type="protein sequence ID" value="Zm00001eb256920_P004"/>
    <property type="gene ID" value="Zm00001eb256920"/>
</dbReference>
<dbReference type="Proteomes" id="UP000007305">
    <property type="component" value="Chromosome 5"/>
</dbReference>
<reference evidence="4" key="3">
    <citation type="submission" date="2021-05" db="UniProtKB">
        <authorList>
            <consortium name="EnsemblPlants"/>
        </authorList>
    </citation>
    <scope>IDENTIFICATION</scope>
    <source>
        <strain evidence="4">cv. B73</strain>
    </source>
</reference>
<accession>A0A804PND3</accession>
<dbReference type="Gramene" id="Zm00001eb256920_T004">
    <property type="protein sequence ID" value="Zm00001eb256920_P004"/>
    <property type="gene ID" value="Zm00001eb256920"/>
</dbReference>
<evidence type="ECO:0000313" key="4">
    <source>
        <dbReference type="EnsemblPlants" id="Zm00001eb256920_P004"/>
    </source>
</evidence>
<keyword evidence="5" id="KW-1185">Reference proteome</keyword>
<protein>
    <recommendedName>
        <fullName evidence="1">Chalcone--flavanone isomerase</fullName>
    </recommendedName>
</protein>
<dbReference type="PANTHER" id="PTHR47284">
    <property type="entry name" value="FATTY-ACID-BINDING PROTEIN 2"/>
    <property type="match status" value="1"/>
</dbReference>
<reference evidence="4" key="2">
    <citation type="submission" date="2019-07" db="EMBL/GenBank/DDBJ databases">
        <authorList>
            <person name="Seetharam A."/>
            <person name="Woodhouse M."/>
            <person name="Cannon E."/>
        </authorList>
    </citation>
    <scope>NUCLEOTIDE SEQUENCE [LARGE SCALE GENOMIC DNA]</scope>
    <source>
        <strain evidence="4">cv. B73</strain>
    </source>
</reference>